<proteinExistence type="predicted"/>
<keyword evidence="2" id="KW-0378">Hydrolase</keyword>
<gene>
    <name evidence="2" type="ORF">IO99_12310</name>
</gene>
<feature type="domain" description="Amidohydrolase-related" evidence="1">
    <location>
        <begin position="52"/>
        <end position="384"/>
    </location>
</feature>
<dbReference type="InterPro" id="IPR051781">
    <property type="entry name" value="Metallo-dep_Hydrolase"/>
</dbReference>
<dbReference type="RefSeq" id="WP_035133650.1">
    <property type="nucleotide sequence ID" value="NZ_JPMD01000028.1"/>
</dbReference>
<dbReference type="SUPFAM" id="SSF51556">
    <property type="entry name" value="Metallo-dependent hydrolases"/>
    <property type="match status" value="1"/>
</dbReference>
<sequence>MIAIKNVTIHTMAEDEIIKNGVILIDNGKICNLGSTIAIPENIEIIDGKNGFLMPGIIDAHCHIGMWEDGLGFEGSDGNETTDPVTPHLRAIDAINPVDKCFQEALDAGITTVATGPGSANVIGGTFATMKTYGKTIDDMVINECTAMKSAFGENPKRVYSGKKVTPSTRMATAAILRENLIKAKNYVEKQEAFKNGSAKAPDFDMKLEALAKVIRKEIPLKSHAHRADDILTAIRIAREFDLDLSLEHCTEGHLITESLKDEHIKSIIIGPSLSDRSKVELKNLTFKTPMILNKAGIKVSIMTDHPVIPLQYISLCAALAAREGMDEEEALRSITINPARAINADHRVGSIEIGKDADIIIYNGHPFDLRNTVKLVMIDGKVVKNQL</sequence>
<evidence type="ECO:0000313" key="3">
    <source>
        <dbReference type="Proteomes" id="UP000028542"/>
    </source>
</evidence>
<accession>A0A084JAC8</accession>
<dbReference type="Pfam" id="PF01979">
    <property type="entry name" value="Amidohydro_1"/>
    <property type="match status" value="1"/>
</dbReference>
<evidence type="ECO:0000313" key="2">
    <source>
        <dbReference type="EMBL" id="KEZ85912.1"/>
    </source>
</evidence>
<dbReference type="InterPro" id="IPR032466">
    <property type="entry name" value="Metal_Hydrolase"/>
</dbReference>
<dbReference type="PANTHER" id="PTHR43135:SF3">
    <property type="entry name" value="ALPHA-D-RIBOSE 1-METHYLPHOSPHONATE 5-TRIPHOSPHATE DIPHOSPHATASE"/>
    <property type="match status" value="1"/>
</dbReference>
<dbReference type="PANTHER" id="PTHR43135">
    <property type="entry name" value="ALPHA-D-RIBOSE 1-METHYLPHOSPHONATE 5-TRIPHOSPHATE DIPHOSPHATASE"/>
    <property type="match status" value="1"/>
</dbReference>
<comment type="caution">
    <text evidence="2">The sequence shown here is derived from an EMBL/GenBank/DDBJ whole genome shotgun (WGS) entry which is preliminary data.</text>
</comment>
<dbReference type="InterPro" id="IPR006680">
    <property type="entry name" value="Amidohydro-rel"/>
</dbReference>
<dbReference type="eggNOG" id="COG1228">
    <property type="taxonomic scope" value="Bacteria"/>
</dbReference>
<organism evidence="2 3">
    <name type="scientific">Clostridium sulfidigenes</name>
    <dbReference type="NCBI Taxonomy" id="318464"/>
    <lineage>
        <taxon>Bacteria</taxon>
        <taxon>Bacillati</taxon>
        <taxon>Bacillota</taxon>
        <taxon>Clostridia</taxon>
        <taxon>Eubacteriales</taxon>
        <taxon>Clostridiaceae</taxon>
        <taxon>Clostridium</taxon>
    </lineage>
</organism>
<dbReference type="Proteomes" id="UP000028542">
    <property type="component" value="Unassembled WGS sequence"/>
</dbReference>
<dbReference type="InterPro" id="IPR011059">
    <property type="entry name" value="Metal-dep_hydrolase_composite"/>
</dbReference>
<dbReference type="SUPFAM" id="SSF51338">
    <property type="entry name" value="Composite domain of metallo-dependent hydrolases"/>
    <property type="match status" value="1"/>
</dbReference>
<keyword evidence="3" id="KW-1185">Reference proteome</keyword>
<evidence type="ECO:0000259" key="1">
    <source>
        <dbReference type="Pfam" id="PF01979"/>
    </source>
</evidence>
<reference evidence="2 3" key="1">
    <citation type="submission" date="2014-07" db="EMBL/GenBank/DDBJ databases">
        <title>Draft genome of Clostridium sulfidigenes 113A isolated from sediments associated with methane hydrate from Krishna Godavari basin.</title>
        <authorList>
            <person name="Honkalas V.S."/>
            <person name="Dabir A.P."/>
            <person name="Arora P."/>
            <person name="Dhakephalkar P.K."/>
        </authorList>
    </citation>
    <scope>NUCLEOTIDE SEQUENCE [LARGE SCALE GENOMIC DNA]</scope>
    <source>
        <strain evidence="2 3">113A</strain>
    </source>
</reference>
<name>A0A084JAC8_9CLOT</name>
<dbReference type="AlphaFoldDB" id="A0A084JAC8"/>
<dbReference type="STRING" id="318464.IO99_12310"/>
<dbReference type="GO" id="GO:0016810">
    <property type="term" value="F:hydrolase activity, acting on carbon-nitrogen (but not peptide) bonds"/>
    <property type="evidence" value="ECO:0007669"/>
    <property type="project" value="InterPro"/>
</dbReference>
<dbReference type="EMBL" id="JPMD01000028">
    <property type="protein sequence ID" value="KEZ85912.1"/>
    <property type="molecule type" value="Genomic_DNA"/>
</dbReference>
<dbReference type="CDD" id="cd01309">
    <property type="entry name" value="Met_dep_hydrolase_C"/>
    <property type="match status" value="1"/>
</dbReference>
<protein>
    <submittedName>
        <fullName evidence="2">Amidohydrolase</fullName>
    </submittedName>
</protein>
<dbReference type="Gene3D" id="3.20.20.140">
    <property type="entry name" value="Metal-dependent hydrolases"/>
    <property type="match status" value="1"/>
</dbReference>